<comment type="similarity">
    <text evidence="2">Belongs to the membrane fusion protein (MFP) (TC 8.A.1) family.</text>
</comment>
<evidence type="ECO:0000256" key="2">
    <source>
        <dbReference type="ARBA" id="ARBA00009477"/>
    </source>
</evidence>
<dbReference type="Pfam" id="PF25917">
    <property type="entry name" value="BSH_RND"/>
    <property type="match status" value="1"/>
</dbReference>
<feature type="coiled-coil region" evidence="4">
    <location>
        <begin position="135"/>
        <end position="162"/>
    </location>
</feature>
<dbReference type="EMBL" id="CP022415">
    <property type="protein sequence ID" value="ASM71183.1"/>
    <property type="molecule type" value="Genomic_DNA"/>
</dbReference>
<feature type="signal peptide" evidence="5">
    <location>
        <begin position="1"/>
        <end position="19"/>
    </location>
</feature>
<dbReference type="PANTHER" id="PTHR30469">
    <property type="entry name" value="MULTIDRUG RESISTANCE PROTEIN MDTA"/>
    <property type="match status" value="1"/>
</dbReference>
<dbReference type="Gene3D" id="2.40.30.170">
    <property type="match status" value="1"/>
</dbReference>
<evidence type="ECO:0000259" key="7">
    <source>
        <dbReference type="Pfam" id="PF25954"/>
    </source>
</evidence>
<keyword evidence="4" id="KW-0175">Coiled coil</keyword>
<comment type="subcellular location">
    <subcellularLocation>
        <location evidence="1">Cell envelope</location>
    </subcellularLocation>
</comment>
<evidence type="ECO:0000259" key="6">
    <source>
        <dbReference type="Pfam" id="PF25917"/>
    </source>
</evidence>
<dbReference type="Gene3D" id="1.10.287.470">
    <property type="entry name" value="Helix hairpin bin"/>
    <property type="match status" value="1"/>
</dbReference>
<dbReference type="Proteomes" id="UP000199754">
    <property type="component" value="Chromosome"/>
</dbReference>
<feature type="domain" description="Multidrug resistance protein MdtA-like C-terminal permuted SH3" evidence="8">
    <location>
        <begin position="297"/>
        <end position="346"/>
    </location>
</feature>
<evidence type="ECO:0000313" key="10">
    <source>
        <dbReference type="Proteomes" id="UP000199754"/>
    </source>
</evidence>
<dbReference type="SUPFAM" id="SSF111369">
    <property type="entry name" value="HlyD-like secretion proteins"/>
    <property type="match status" value="1"/>
</dbReference>
<dbReference type="NCBIfam" id="TIGR01730">
    <property type="entry name" value="RND_mfp"/>
    <property type="match status" value="1"/>
</dbReference>
<evidence type="ECO:0000256" key="1">
    <source>
        <dbReference type="ARBA" id="ARBA00004196"/>
    </source>
</evidence>
<dbReference type="Gene3D" id="2.40.420.20">
    <property type="match status" value="1"/>
</dbReference>
<dbReference type="InterPro" id="IPR058792">
    <property type="entry name" value="Beta-barrel_RND_2"/>
</dbReference>
<keyword evidence="5" id="KW-0732">Signal</keyword>
<feature type="chain" id="PRO_5012894683" evidence="5">
    <location>
        <begin position="20"/>
        <end position="360"/>
    </location>
</feature>
<dbReference type="GO" id="GO:1990281">
    <property type="term" value="C:efflux pump complex"/>
    <property type="evidence" value="ECO:0007669"/>
    <property type="project" value="TreeGrafter"/>
</dbReference>
<dbReference type="InterPro" id="IPR058625">
    <property type="entry name" value="MdtA-like_BSH"/>
</dbReference>
<evidence type="ECO:0000256" key="4">
    <source>
        <dbReference type="SAM" id="Coils"/>
    </source>
</evidence>
<gene>
    <name evidence="9" type="primary">bepF</name>
    <name evidence="9" type="ORF">SULPSESMR1_00348</name>
</gene>
<dbReference type="AlphaFoldDB" id="A0A221JWW9"/>
<dbReference type="InterPro" id="IPR006143">
    <property type="entry name" value="RND_pump_MFP"/>
</dbReference>
<reference evidence="9 10" key="1">
    <citation type="submission" date="2017-07" db="EMBL/GenBank/DDBJ databases">
        <title>Genome Sequence of Sulfitobacter pseudonitzschiae Strain SMR1 Isolated from a culture of the Diatom Skeletonema marinoi.</title>
        <authorList>
            <person name="Topel M."/>
            <person name="Pinder M.I.M."/>
            <person name="Johansson O.N."/>
            <person name="Kourtchenko O."/>
            <person name="Godhe A."/>
            <person name="Clarke A.K."/>
        </authorList>
    </citation>
    <scope>NUCLEOTIDE SEQUENCE [LARGE SCALE GENOMIC DNA]</scope>
    <source>
        <strain evidence="9 10">SMR1</strain>
    </source>
</reference>
<dbReference type="Gene3D" id="2.40.50.100">
    <property type="match status" value="1"/>
</dbReference>
<keyword evidence="3" id="KW-0813">Transport</keyword>
<evidence type="ECO:0000313" key="9">
    <source>
        <dbReference type="EMBL" id="ASM71183.1"/>
    </source>
</evidence>
<dbReference type="PANTHER" id="PTHR30469:SF15">
    <property type="entry name" value="HLYD FAMILY OF SECRETION PROTEINS"/>
    <property type="match status" value="1"/>
</dbReference>
<dbReference type="InterPro" id="IPR058627">
    <property type="entry name" value="MdtA-like_C"/>
</dbReference>
<dbReference type="GO" id="GO:0015562">
    <property type="term" value="F:efflux transmembrane transporter activity"/>
    <property type="evidence" value="ECO:0007669"/>
    <property type="project" value="TreeGrafter"/>
</dbReference>
<evidence type="ECO:0000256" key="5">
    <source>
        <dbReference type="SAM" id="SignalP"/>
    </source>
</evidence>
<accession>A0A221JWW9</accession>
<protein>
    <submittedName>
        <fullName evidence="9">Efflux pump periplasmic linker BepF</fullName>
    </submittedName>
</protein>
<dbReference type="KEGG" id="spse:SULPSESMR1_00348"/>
<name>A0A221JWW9_9RHOB</name>
<dbReference type="OrthoDB" id="9813967at2"/>
<dbReference type="RefSeq" id="WP_089419280.1">
    <property type="nucleotide sequence ID" value="NZ_CP022415.1"/>
</dbReference>
<sequence>MKTALVLTLLANLAAPVLAGETATPAQPTPRPVVSEIVDTTAGYRSRFVGIVAARAETDLGFLLASTIAERPVETGDLVSKGDVLARLDPEDLDTNVRAAEAGVQVATAQLRAARDAENRARTLLNSGTDSATRLEDAERALTAALATVEQARAALAQARDMRSFATLTAPQDGVITRTNAEAGASVTSGQAVVVLAGTEMREITLDVVERDAAALNEGLMFDATLAANPAVTAKATLRRIDPVAASSTRTRRVHLTLQDPPEGFRLGALVHVSLAATANPDITLDHDAVLDPDGLPAVWVVQRDAGGQTGTVHRKAVTLGAQFGPRVRITEGIAAGDEVITKGIHSLEEGQIVGPGVSQ</sequence>
<dbReference type="Pfam" id="PF25954">
    <property type="entry name" value="Beta-barrel_RND_2"/>
    <property type="match status" value="1"/>
</dbReference>
<feature type="domain" description="Multidrug resistance protein MdtA-like barrel-sandwich hybrid" evidence="6">
    <location>
        <begin position="68"/>
        <end position="193"/>
    </location>
</feature>
<evidence type="ECO:0000256" key="3">
    <source>
        <dbReference type="ARBA" id="ARBA00022448"/>
    </source>
</evidence>
<evidence type="ECO:0000259" key="8">
    <source>
        <dbReference type="Pfam" id="PF25967"/>
    </source>
</evidence>
<dbReference type="Pfam" id="PF25967">
    <property type="entry name" value="RND-MFP_C"/>
    <property type="match status" value="1"/>
</dbReference>
<keyword evidence="10" id="KW-1185">Reference proteome</keyword>
<organism evidence="9 10">
    <name type="scientific">Pseudosulfitobacter pseudonitzschiae</name>
    <dbReference type="NCBI Taxonomy" id="1402135"/>
    <lineage>
        <taxon>Bacteria</taxon>
        <taxon>Pseudomonadati</taxon>
        <taxon>Pseudomonadota</taxon>
        <taxon>Alphaproteobacteria</taxon>
        <taxon>Rhodobacterales</taxon>
        <taxon>Roseobacteraceae</taxon>
        <taxon>Pseudosulfitobacter</taxon>
    </lineage>
</organism>
<feature type="domain" description="CusB-like beta-barrel" evidence="7">
    <location>
        <begin position="205"/>
        <end position="278"/>
    </location>
</feature>
<proteinExistence type="inferred from homology"/>